<feature type="compositionally biased region" description="Low complexity" evidence="1">
    <location>
        <begin position="673"/>
        <end position="682"/>
    </location>
</feature>
<reference evidence="3 4" key="1">
    <citation type="submission" date="2016-10" db="EMBL/GenBank/DDBJ databases">
        <authorList>
            <person name="Cai Z."/>
        </authorList>
    </citation>
    <scope>NUCLEOTIDE SEQUENCE [LARGE SCALE GENOMIC DNA]</scope>
</reference>
<dbReference type="AlphaFoldDB" id="A0A383VJF4"/>
<protein>
    <recommendedName>
        <fullName evidence="2">ARID domain-containing protein</fullName>
    </recommendedName>
</protein>
<accession>A0A383VJF4</accession>
<dbReference type="Gene3D" id="1.10.150.60">
    <property type="entry name" value="ARID DNA-binding domain"/>
    <property type="match status" value="1"/>
</dbReference>
<dbReference type="InterPro" id="IPR051647">
    <property type="entry name" value="Mediator_comp_sub12"/>
</dbReference>
<dbReference type="PANTHER" id="PTHR46007:SF8">
    <property type="entry name" value="C2H2-TYPE DOMAIN-CONTAINING PROTEIN"/>
    <property type="match status" value="1"/>
</dbReference>
<dbReference type="InterPro" id="IPR001606">
    <property type="entry name" value="ARID_dom"/>
</dbReference>
<feature type="region of interest" description="Disordered" evidence="1">
    <location>
        <begin position="136"/>
        <end position="190"/>
    </location>
</feature>
<feature type="region of interest" description="Disordered" evidence="1">
    <location>
        <begin position="664"/>
        <end position="695"/>
    </location>
</feature>
<dbReference type="PANTHER" id="PTHR46007">
    <property type="entry name" value="MEDIATOR OF RNA POLYMERASE II TRANSCRIPTION SUBUNIT 12"/>
    <property type="match status" value="1"/>
</dbReference>
<dbReference type="PROSITE" id="PS51011">
    <property type="entry name" value="ARID"/>
    <property type="match status" value="1"/>
</dbReference>
<name>A0A383VJF4_TETOB</name>
<feature type="region of interest" description="Disordered" evidence="1">
    <location>
        <begin position="610"/>
        <end position="640"/>
    </location>
</feature>
<feature type="compositionally biased region" description="Low complexity" evidence="1">
    <location>
        <begin position="613"/>
        <end position="633"/>
    </location>
</feature>
<dbReference type="GO" id="GO:0003677">
    <property type="term" value="F:DNA binding"/>
    <property type="evidence" value="ECO:0007669"/>
    <property type="project" value="InterPro"/>
</dbReference>
<sequence length="725" mass="78072">MGGDRRLELLYIDFAESYRAFCRHTGHKLPAAVADSWITWWGPMRLDLRTLFDLLQQHGSLDAQTDLHTWQQVSRNISCSNSCSSIPFQQHLLPAETIKQLFCTHLAGFRSFQQMQQLGLDTFCRTSDQQMQQLTVKQLQPQQDKQRKQQHKQQLGRAKPRLKQTHRAQPPGTRAPRDAHRSSRGQATTAQLAVGCAATKRPAAAAPANGVRRTGRARVQAVRVGYVPSDTITDDIMASSDSEDTNADAHTESEGQQLEQQPAMLGPAYQAELPQLQQRPARPTAAEAKFLTTPVYTPTAGQLQQQQQQEQPNPALALPPGQFHAQWVTAASGAARLQLLQQWLQRLDAAMGQGVAERLGLGLLGWKLAASWSPQEELLFALGMLERYRLFAHMQPRYLPRRSVHELNGYYYSVWKTRAGRLAEEYALLCETDGDPVKFRQSLCMRLAATWDVRSMGPILAAAAALPPTLAKASAAHTGTVANCTTGIKRAAEPLAGKAGAVAPAAAATSSPVGQQNCVAKLTPAAVSTSRAAGPGLQPGSTPQNMANLDGGRNSSSSSGSLPLVPQRVNASLLQDQGQQAVRQLACTPLGQCMAAGDKHGSISWGHRREEQQPVQQHMVLDQQQQQQQQQLDSPCSSPLTAAGQACSSAGCGSDSSWACSSLPVSHGGKGGTSATDAAGGSQKRARLQQSSDDKGRAAYASGRQLSVVDGLASDHDCEVLIIAG</sequence>
<organism evidence="3 4">
    <name type="scientific">Tetradesmus obliquus</name>
    <name type="common">Green alga</name>
    <name type="synonym">Acutodesmus obliquus</name>
    <dbReference type="NCBI Taxonomy" id="3088"/>
    <lineage>
        <taxon>Eukaryota</taxon>
        <taxon>Viridiplantae</taxon>
        <taxon>Chlorophyta</taxon>
        <taxon>core chlorophytes</taxon>
        <taxon>Chlorophyceae</taxon>
        <taxon>CS clade</taxon>
        <taxon>Sphaeropleales</taxon>
        <taxon>Scenedesmaceae</taxon>
        <taxon>Tetradesmus</taxon>
    </lineage>
</organism>
<dbReference type="GO" id="GO:0045944">
    <property type="term" value="P:positive regulation of transcription by RNA polymerase II"/>
    <property type="evidence" value="ECO:0007669"/>
    <property type="project" value="TreeGrafter"/>
</dbReference>
<dbReference type="Proteomes" id="UP000256970">
    <property type="component" value="Unassembled WGS sequence"/>
</dbReference>
<keyword evidence="4" id="KW-1185">Reference proteome</keyword>
<dbReference type="EMBL" id="FNXT01000657">
    <property type="protein sequence ID" value="SZX65677.1"/>
    <property type="molecule type" value="Genomic_DNA"/>
</dbReference>
<feature type="domain" description="ARID" evidence="2">
    <location>
        <begin position="8"/>
        <end position="114"/>
    </location>
</feature>
<feature type="region of interest" description="Disordered" evidence="1">
    <location>
        <begin position="233"/>
        <end position="260"/>
    </location>
</feature>
<dbReference type="GO" id="GO:0003713">
    <property type="term" value="F:transcription coactivator activity"/>
    <property type="evidence" value="ECO:0007669"/>
    <property type="project" value="TreeGrafter"/>
</dbReference>
<dbReference type="Gene3D" id="1.10.10.60">
    <property type="entry name" value="Homeodomain-like"/>
    <property type="match status" value="1"/>
</dbReference>
<proteinExistence type="predicted"/>
<evidence type="ECO:0000259" key="2">
    <source>
        <dbReference type="PROSITE" id="PS51011"/>
    </source>
</evidence>
<dbReference type="InterPro" id="IPR036431">
    <property type="entry name" value="ARID_dom_sf"/>
</dbReference>
<feature type="region of interest" description="Disordered" evidence="1">
    <location>
        <begin position="530"/>
        <end position="564"/>
    </location>
</feature>
<evidence type="ECO:0000313" key="3">
    <source>
        <dbReference type="EMBL" id="SZX65677.1"/>
    </source>
</evidence>
<gene>
    <name evidence="3" type="ORF">BQ4739_LOCUS6149</name>
</gene>
<evidence type="ECO:0000313" key="4">
    <source>
        <dbReference type="Proteomes" id="UP000256970"/>
    </source>
</evidence>
<evidence type="ECO:0000256" key="1">
    <source>
        <dbReference type="SAM" id="MobiDB-lite"/>
    </source>
</evidence>
<dbReference type="GO" id="GO:0016592">
    <property type="term" value="C:mediator complex"/>
    <property type="evidence" value="ECO:0007669"/>
    <property type="project" value="TreeGrafter"/>
</dbReference>